<evidence type="ECO:0000256" key="3">
    <source>
        <dbReference type="ARBA" id="ARBA00007460"/>
    </source>
</evidence>
<evidence type="ECO:0000256" key="8">
    <source>
        <dbReference type="ARBA" id="ARBA00023273"/>
    </source>
</evidence>
<evidence type="ECO:0000256" key="9">
    <source>
        <dbReference type="ARBA" id="ARBA00031593"/>
    </source>
</evidence>
<dbReference type="PANTHER" id="PTHR21532:SF0">
    <property type="entry name" value="CILIA- AND FLAGELLA-ASSOCIATED PROTEIN 36"/>
    <property type="match status" value="1"/>
</dbReference>
<evidence type="ECO:0000256" key="10">
    <source>
        <dbReference type="SAM" id="Coils"/>
    </source>
</evidence>
<keyword evidence="6 10" id="KW-0175">Coiled coil</keyword>
<dbReference type="InterPro" id="IPR023379">
    <property type="entry name" value="BART_dom"/>
</dbReference>
<evidence type="ECO:0000313" key="13">
    <source>
        <dbReference type="Proteomes" id="UP000025227"/>
    </source>
</evidence>
<dbReference type="InterPro" id="IPR042541">
    <property type="entry name" value="BART_sf"/>
</dbReference>
<dbReference type="WBParaSite" id="HCON_00156900-00001">
    <property type="protein sequence ID" value="HCON_00156900-00001"/>
    <property type="gene ID" value="HCON_00156900"/>
</dbReference>
<reference evidence="14" key="1">
    <citation type="submission" date="2020-12" db="UniProtKB">
        <authorList>
            <consortium name="WormBaseParasite"/>
        </authorList>
    </citation>
    <scope>IDENTIFICATION</scope>
    <source>
        <strain evidence="14">MHco3</strain>
    </source>
</reference>
<keyword evidence="7" id="KW-0969">Cilium</keyword>
<dbReference type="Gene3D" id="1.20.1520.10">
    <property type="entry name" value="ADP-ribosylation factor-like 2-binding protein, domain"/>
    <property type="match status" value="1"/>
</dbReference>
<name>A0A7I5ED41_HAECO</name>
<evidence type="ECO:0000256" key="1">
    <source>
        <dbReference type="ARBA" id="ARBA00004138"/>
    </source>
</evidence>
<evidence type="ECO:0000256" key="4">
    <source>
        <dbReference type="ARBA" id="ARBA00021815"/>
    </source>
</evidence>
<proteinExistence type="inferred from homology"/>
<feature type="domain" description="BART" evidence="12">
    <location>
        <begin position="22"/>
        <end position="134"/>
    </location>
</feature>
<evidence type="ECO:0000256" key="11">
    <source>
        <dbReference type="SAM" id="MobiDB-lite"/>
    </source>
</evidence>
<dbReference type="OMA" id="HEPRAKT"/>
<accession>A0A7I5ED41</accession>
<dbReference type="InterPro" id="IPR038888">
    <property type="entry name" value="CFAP36"/>
</dbReference>
<dbReference type="GO" id="GO:0005930">
    <property type="term" value="C:axoneme"/>
    <property type="evidence" value="ECO:0007669"/>
    <property type="project" value="TreeGrafter"/>
</dbReference>
<evidence type="ECO:0000313" key="14">
    <source>
        <dbReference type="WBParaSite" id="HCON_00156900-00001"/>
    </source>
</evidence>
<evidence type="ECO:0000256" key="5">
    <source>
        <dbReference type="ARBA" id="ARBA00022490"/>
    </source>
</evidence>
<dbReference type="OrthoDB" id="272687at2759"/>
<sequence>MLRKLSRKGSSPSTTSSLDPRTVRAKFLDFIDSTIWALPIATFIEQRSVVFDRQQGNVELYEQIHKEFIELVDTLVECFCADTNIPLKSLHDALKSAEPDKLTVRQRTSLEPLAAAKDFNVFVPMMMRKNVELQLQALQMIEFMCGLLPSVLQIEDGETFKNKARVVSPEETERYVLIAVMRQSKEEFDNLSRKEMEELEDVLRSSEEERKRLEIERGKEQELYSRALAATNGVERLNPKKEASNVASAPGVEATTSVEQKKPDSAVLNSDATPSKAVAGPGRTSSKAGGGSETATSATGADSKSSRAATAKKDRRESMPVARTPSATEKERRPSVSEKPPSVKPEIPRSQEARVPPEKTPPRSRGGARPPTAKRANAPSGGTGGGERAVPKSAKERRPSTESRKRKEENNANVGAEKKNEELDEDGVMYGPRGKNIYDVNALLQEPNRLNSAAIRSRAEYLRMQRDRLLAMKTNEREKQLNEVSQRAAQERPRTARAARGLMRGSRGGADDVIAARRAIVDQLKSEIDNPSTS</sequence>
<dbReference type="GO" id="GO:0097546">
    <property type="term" value="C:ciliary base"/>
    <property type="evidence" value="ECO:0007669"/>
    <property type="project" value="TreeGrafter"/>
</dbReference>
<feature type="region of interest" description="Disordered" evidence="11">
    <location>
        <begin position="235"/>
        <end position="431"/>
    </location>
</feature>
<feature type="coiled-coil region" evidence="10">
    <location>
        <begin position="189"/>
        <end position="223"/>
    </location>
</feature>
<feature type="compositionally biased region" description="Basic and acidic residues" evidence="11">
    <location>
        <begin position="346"/>
        <end position="361"/>
    </location>
</feature>
<evidence type="ECO:0000256" key="6">
    <source>
        <dbReference type="ARBA" id="ARBA00023054"/>
    </source>
</evidence>
<dbReference type="AlphaFoldDB" id="A0A7I5ED41"/>
<protein>
    <recommendedName>
        <fullName evidence="4">Cilia- and flagella-associated protein 36</fullName>
    </recommendedName>
    <alternativeName>
        <fullName evidence="9">Coiled-coil domain-containing protein 104</fullName>
    </alternativeName>
</protein>
<keyword evidence="5" id="KW-0963">Cytoplasm</keyword>
<comment type="subcellular location">
    <subcellularLocation>
        <location evidence="1">Cell projection</location>
        <location evidence="1">Cilium</location>
    </subcellularLocation>
    <subcellularLocation>
        <location evidence="2">Cytoplasm</location>
    </subcellularLocation>
</comment>
<dbReference type="PANTHER" id="PTHR21532">
    <property type="entry name" value="PHOSPHODIESTERASE HL"/>
    <property type="match status" value="1"/>
</dbReference>
<evidence type="ECO:0000256" key="2">
    <source>
        <dbReference type="ARBA" id="ARBA00004496"/>
    </source>
</evidence>
<evidence type="ECO:0000259" key="12">
    <source>
        <dbReference type="Pfam" id="PF11527"/>
    </source>
</evidence>
<dbReference type="Proteomes" id="UP000025227">
    <property type="component" value="Unplaced"/>
</dbReference>
<organism evidence="13 14">
    <name type="scientific">Haemonchus contortus</name>
    <name type="common">Barber pole worm</name>
    <dbReference type="NCBI Taxonomy" id="6289"/>
    <lineage>
        <taxon>Eukaryota</taxon>
        <taxon>Metazoa</taxon>
        <taxon>Ecdysozoa</taxon>
        <taxon>Nematoda</taxon>
        <taxon>Chromadorea</taxon>
        <taxon>Rhabditida</taxon>
        <taxon>Rhabditina</taxon>
        <taxon>Rhabditomorpha</taxon>
        <taxon>Strongyloidea</taxon>
        <taxon>Trichostrongylidae</taxon>
        <taxon>Haemonchus</taxon>
    </lineage>
</organism>
<feature type="compositionally biased region" description="Basic and acidic residues" evidence="11">
    <location>
        <begin position="389"/>
        <end position="421"/>
    </location>
</feature>
<evidence type="ECO:0000256" key="7">
    <source>
        <dbReference type="ARBA" id="ARBA00023069"/>
    </source>
</evidence>
<comment type="similarity">
    <text evidence="3">Belongs to the CFAP36 family.</text>
</comment>
<dbReference type="Pfam" id="PF11527">
    <property type="entry name" value="ARL2_Bind_BART"/>
    <property type="match status" value="1"/>
</dbReference>
<keyword evidence="8" id="KW-0966">Cell projection</keyword>
<keyword evidence="13" id="KW-1185">Reference proteome</keyword>
<feature type="region of interest" description="Disordered" evidence="11">
    <location>
        <begin position="479"/>
        <end position="507"/>
    </location>
</feature>